<dbReference type="Gene3D" id="3.30.530.20">
    <property type="match status" value="1"/>
</dbReference>
<sequence length="379" mass="43217">MAERTDGQTSGGLGTLTKELPTDRLLEETQNLLAALGERAAAKMTDKVQDLAHGGGLGGGLTSKLALAGGKHFLKSAVGGAFSQAKDKVKETLSGALGGGDKKNKKLKVVNIVEQIDVGLPVSDAYNQWTQFEDFPNFMKKVEDVEQESETETNWKAQIFLSHRKWKATVIKQVPDELIVWKSRGDKGHVDGAVTFHEAGPHLTRILLVLQYHPQGMFEHTGNIWRAQGRRARLELKHFRRHAMSQVLLHPEEVEGWRGEVRDGEVVRSDEEVRDEEAADEEEQGEEQPEDEFEEAEEEEEEPRDEEEEEEEEEEPEDEFEEAEEEKEEEEPEDEFEEAEEEEEEPRDEEEEEEEEEEPEAEEEEPASHRRRRPSVKAR</sequence>
<dbReference type="InterPro" id="IPR005031">
    <property type="entry name" value="COQ10_START"/>
</dbReference>
<dbReference type="SUPFAM" id="SSF55961">
    <property type="entry name" value="Bet v1-like"/>
    <property type="match status" value="1"/>
</dbReference>
<evidence type="ECO:0000313" key="3">
    <source>
        <dbReference type="EMBL" id="GHH87619.1"/>
    </source>
</evidence>
<keyword evidence="4" id="KW-1185">Reference proteome</keyword>
<proteinExistence type="predicted"/>
<feature type="compositionally biased region" description="Basic residues" evidence="1">
    <location>
        <begin position="369"/>
        <end position="379"/>
    </location>
</feature>
<dbReference type="Pfam" id="PF03364">
    <property type="entry name" value="Polyketide_cyc"/>
    <property type="match status" value="1"/>
</dbReference>
<evidence type="ECO:0000256" key="1">
    <source>
        <dbReference type="SAM" id="MobiDB-lite"/>
    </source>
</evidence>
<reference evidence="3" key="1">
    <citation type="journal article" date="2014" name="Int. J. Syst. Evol. Microbiol.">
        <title>Complete genome sequence of Corynebacterium casei LMG S-19264T (=DSM 44701T), isolated from a smear-ripened cheese.</title>
        <authorList>
            <consortium name="US DOE Joint Genome Institute (JGI-PGF)"/>
            <person name="Walter F."/>
            <person name="Albersmeier A."/>
            <person name="Kalinowski J."/>
            <person name="Ruckert C."/>
        </authorList>
    </citation>
    <scope>NUCLEOTIDE SEQUENCE</scope>
    <source>
        <strain evidence="3">CGMCC 4.7403</strain>
    </source>
</reference>
<feature type="region of interest" description="Disordered" evidence="1">
    <location>
        <begin position="1"/>
        <end position="21"/>
    </location>
</feature>
<dbReference type="CDD" id="cd07817">
    <property type="entry name" value="SRPBCC_8"/>
    <property type="match status" value="1"/>
</dbReference>
<feature type="domain" description="Coenzyme Q-binding protein COQ10 START" evidence="2">
    <location>
        <begin position="118"/>
        <end position="238"/>
    </location>
</feature>
<dbReference type="InterPro" id="IPR023393">
    <property type="entry name" value="START-like_dom_sf"/>
</dbReference>
<dbReference type="Proteomes" id="UP000603227">
    <property type="component" value="Unassembled WGS sequence"/>
</dbReference>
<feature type="region of interest" description="Disordered" evidence="1">
    <location>
        <begin position="261"/>
        <end position="379"/>
    </location>
</feature>
<comment type="caution">
    <text evidence="3">The sequence shown here is derived from an EMBL/GenBank/DDBJ whole genome shotgun (WGS) entry which is preliminary data.</text>
</comment>
<name>A0A919GMZ0_9ACTN</name>
<evidence type="ECO:0000313" key="4">
    <source>
        <dbReference type="Proteomes" id="UP000603227"/>
    </source>
</evidence>
<accession>A0A919GMZ0</accession>
<dbReference type="RefSeq" id="WP_189782899.1">
    <property type="nucleotide sequence ID" value="NZ_BNAT01000008.1"/>
</dbReference>
<organism evidence="3 4">
    <name type="scientific">Streptomyces capitiformicae</name>
    <dbReference type="NCBI Taxonomy" id="2014920"/>
    <lineage>
        <taxon>Bacteria</taxon>
        <taxon>Bacillati</taxon>
        <taxon>Actinomycetota</taxon>
        <taxon>Actinomycetes</taxon>
        <taxon>Kitasatosporales</taxon>
        <taxon>Streptomycetaceae</taxon>
        <taxon>Streptomyces</taxon>
    </lineage>
</organism>
<gene>
    <name evidence="3" type="ORF">GCM10017771_29590</name>
</gene>
<dbReference type="PANTHER" id="PTHR33824">
    <property type="entry name" value="POLYKETIDE CYCLASE/DEHYDRASE AND LIPID TRANSPORT SUPERFAMILY PROTEIN"/>
    <property type="match status" value="1"/>
</dbReference>
<dbReference type="InterPro" id="IPR047137">
    <property type="entry name" value="ORF3"/>
</dbReference>
<feature type="compositionally biased region" description="Acidic residues" evidence="1">
    <location>
        <begin position="272"/>
        <end position="365"/>
    </location>
</feature>
<dbReference type="AlphaFoldDB" id="A0A919GMZ0"/>
<protein>
    <recommendedName>
        <fullName evidence="2">Coenzyme Q-binding protein COQ10 START domain-containing protein</fullName>
    </recommendedName>
</protein>
<dbReference type="PANTHER" id="PTHR33824:SF7">
    <property type="entry name" value="POLYKETIDE CYCLASE_DEHYDRASE AND LIPID TRANSPORT SUPERFAMILY PROTEIN"/>
    <property type="match status" value="1"/>
</dbReference>
<feature type="compositionally biased region" description="Basic and acidic residues" evidence="1">
    <location>
        <begin position="261"/>
        <end position="271"/>
    </location>
</feature>
<dbReference type="EMBL" id="BNAT01000008">
    <property type="protein sequence ID" value="GHH87619.1"/>
    <property type="molecule type" value="Genomic_DNA"/>
</dbReference>
<reference evidence="3" key="2">
    <citation type="submission" date="2020-09" db="EMBL/GenBank/DDBJ databases">
        <authorList>
            <person name="Sun Q."/>
            <person name="Zhou Y."/>
        </authorList>
    </citation>
    <scope>NUCLEOTIDE SEQUENCE</scope>
    <source>
        <strain evidence="3">CGMCC 4.7403</strain>
    </source>
</reference>
<evidence type="ECO:0000259" key="2">
    <source>
        <dbReference type="Pfam" id="PF03364"/>
    </source>
</evidence>